<name>A0ABT3C7D6_9MYCO</name>
<evidence type="ECO:0000313" key="2">
    <source>
        <dbReference type="Proteomes" id="UP001526201"/>
    </source>
</evidence>
<accession>A0ABT3C7D6</accession>
<evidence type="ECO:0000313" key="1">
    <source>
        <dbReference type="EMBL" id="MCV7225366.1"/>
    </source>
</evidence>
<dbReference type="Proteomes" id="UP001526201">
    <property type="component" value="Unassembled WGS sequence"/>
</dbReference>
<dbReference type="EMBL" id="JACKTY010000014">
    <property type="protein sequence ID" value="MCV7225366.1"/>
    <property type="molecule type" value="Genomic_DNA"/>
</dbReference>
<comment type="caution">
    <text evidence="1">The sequence shown here is derived from an EMBL/GenBank/DDBJ whole genome shotgun (WGS) entry which is preliminary data.</text>
</comment>
<keyword evidence="2" id="KW-1185">Reference proteome</keyword>
<sequence length="397" mass="42625">MAVPPDLLERIAGLSEAREGVRQAVERVMAAQQPDSDPITKIEALSLLDGATERWLEQSQQVETELLELARNDEPEPDANISTATDSVERLWGISLIHLAVSADLAKISSIDSLENEDDPVSVAGPPPAVQQPSAIAAIVDDGPAGAQIGGALATPAHEADEADDLAVDAPELTPPAEEVLRELVHRASECTCKVLVGTLPIPSAHVIFDNVTPLLKAALGATPDAISTAAEKIARTVTRLAILVLGRVRAVVDAVIPGTFDFVKEQLIEASQDHGAEHILTPVVRPVVARLLDEQGCAVVISQKRWDRRKGAPEPDNKAAFRKILKHNKRWVSRPVPFAASTVLRPLWHLSWSGVPAAPIAACLLLAWTIFLTGDELDIEGWPFPNFYRPGLLTLA</sequence>
<protein>
    <submittedName>
        <fullName evidence="1">Uncharacterized protein</fullName>
    </submittedName>
</protein>
<organism evidence="1 2">
    <name type="scientific">Mycolicibacterium komossense</name>
    <dbReference type="NCBI Taxonomy" id="1779"/>
    <lineage>
        <taxon>Bacteria</taxon>
        <taxon>Bacillati</taxon>
        <taxon>Actinomycetota</taxon>
        <taxon>Actinomycetes</taxon>
        <taxon>Mycobacteriales</taxon>
        <taxon>Mycobacteriaceae</taxon>
        <taxon>Mycolicibacterium</taxon>
    </lineage>
</organism>
<reference evidence="1 2" key="1">
    <citation type="journal article" date="2022" name="BMC Genomics">
        <title>Comparative genome analysis of mycobacteria focusing on tRNA and non-coding RNA.</title>
        <authorList>
            <person name="Behra P.R.K."/>
            <person name="Pettersson B.M.F."/>
            <person name="Ramesh M."/>
            <person name="Das S."/>
            <person name="Dasgupta S."/>
            <person name="Kirsebom L.A."/>
        </authorList>
    </citation>
    <scope>NUCLEOTIDE SEQUENCE [LARGE SCALE GENOMIC DNA]</scope>
    <source>
        <strain evidence="1 2">DSM 44078</strain>
    </source>
</reference>
<gene>
    <name evidence="1" type="ORF">H7J73_04870</name>
</gene>
<proteinExistence type="predicted"/>